<sequence>MILWFDWFDFNGDNDGQKEINVCSFRWWLGFVFGLDLSRVMVGFGMSGGDRVSGFGFVGRQRWGFLGLGLGLLGGEDGVSGF</sequence>
<protein>
    <submittedName>
        <fullName evidence="1">Uncharacterized protein</fullName>
    </submittedName>
</protein>
<organism evidence="1 2">
    <name type="scientific">Acer negundo</name>
    <name type="common">Box elder</name>
    <dbReference type="NCBI Taxonomy" id="4023"/>
    <lineage>
        <taxon>Eukaryota</taxon>
        <taxon>Viridiplantae</taxon>
        <taxon>Streptophyta</taxon>
        <taxon>Embryophyta</taxon>
        <taxon>Tracheophyta</taxon>
        <taxon>Spermatophyta</taxon>
        <taxon>Magnoliopsida</taxon>
        <taxon>eudicotyledons</taxon>
        <taxon>Gunneridae</taxon>
        <taxon>Pentapetalae</taxon>
        <taxon>rosids</taxon>
        <taxon>malvids</taxon>
        <taxon>Sapindales</taxon>
        <taxon>Sapindaceae</taxon>
        <taxon>Hippocastanoideae</taxon>
        <taxon>Acereae</taxon>
        <taxon>Acer</taxon>
    </lineage>
</organism>
<dbReference type="Proteomes" id="UP001064489">
    <property type="component" value="Chromosome 8"/>
</dbReference>
<proteinExistence type="predicted"/>
<comment type="caution">
    <text evidence="1">The sequence shown here is derived from an EMBL/GenBank/DDBJ whole genome shotgun (WGS) entry which is preliminary data.</text>
</comment>
<accession>A0AAD5IPA3</accession>
<name>A0AAD5IPA3_ACENE</name>
<dbReference type="AlphaFoldDB" id="A0AAD5IPA3"/>
<dbReference type="EMBL" id="JAJSOW010000103">
    <property type="protein sequence ID" value="KAI9173758.1"/>
    <property type="molecule type" value="Genomic_DNA"/>
</dbReference>
<gene>
    <name evidence="1" type="ORF">LWI28_006031</name>
</gene>
<reference evidence="1" key="2">
    <citation type="submission" date="2023-02" db="EMBL/GenBank/DDBJ databases">
        <authorList>
            <person name="Swenson N.G."/>
            <person name="Wegrzyn J.L."/>
            <person name="Mcevoy S.L."/>
        </authorList>
    </citation>
    <scope>NUCLEOTIDE SEQUENCE</scope>
    <source>
        <strain evidence="1">91603</strain>
        <tissue evidence="1">Leaf</tissue>
    </source>
</reference>
<reference evidence="1" key="1">
    <citation type="journal article" date="2022" name="Plant J.">
        <title>Strategies of tolerance reflected in two North American maple genomes.</title>
        <authorList>
            <person name="McEvoy S.L."/>
            <person name="Sezen U.U."/>
            <person name="Trouern-Trend A."/>
            <person name="McMahon S.M."/>
            <person name="Schaberg P.G."/>
            <person name="Yang J."/>
            <person name="Wegrzyn J.L."/>
            <person name="Swenson N.G."/>
        </authorList>
    </citation>
    <scope>NUCLEOTIDE SEQUENCE</scope>
    <source>
        <strain evidence="1">91603</strain>
    </source>
</reference>
<keyword evidence="2" id="KW-1185">Reference proteome</keyword>
<evidence type="ECO:0000313" key="1">
    <source>
        <dbReference type="EMBL" id="KAI9173758.1"/>
    </source>
</evidence>
<evidence type="ECO:0000313" key="2">
    <source>
        <dbReference type="Proteomes" id="UP001064489"/>
    </source>
</evidence>